<name>A0A917C631_9BACL</name>
<keyword evidence="2" id="KW-1185">Reference proteome</keyword>
<dbReference type="AlphaFoldDB" id="A0A917C631"/>
<reference evidence="1" key="2">
    <citation type="submission" date="2020-09" db="EMBL/GenBank/DDBJ databases">
        <authorList>
            <person name="Sun Q."/>
            <person name="Zhou Y."/>
        </authorList>
    </citation>
    <scope>NUCLEOTIDE SEQUENCE</scope>
    <source>
        <strain evidence="1">CGMCC 1.16134</strain>
    </source>
</reference>
<accession>A0A917C631</accession>
<reference evidence="1" key="1">
    <citation type="journal article" date="2014" name="Int. J. Syst. Evol. Microbiol.">
        <title>Complete genome sequence of Corynebacterium casei LMG S-19264T (=DSM 44701T), isolated from a smear-ripened cheese.</title>
        <authorList>
            <consortium name="US DOE Joint Genome Institute (JGI-PGF)"/>
            <person name="Walter F."/>
            <person name="Albersmeier A."/>
            <person name="Kalinowski J."/>
            <person name="Ruckert C."/>
        </authorList>
    </citation>
    <scope>NUCLEOTIDE SEQUENCE</scope>
    <source>
        <strain evidence="1">CGMCC 1.16134</strain>
    </source>
</reference>
<proteinExistence type="predicted"/>
<organism evidence="1 2">
    <name type="scientific">Paenibacillus albidus</name>
    <dbReference type="NCBI Taxonomy" id="2041023"/>
    <lineage>
        <taxon>Bacteria</taxon>
        <taxon>Bacillati</taxon>
        <taxon>Bacillota</taxon>
        <taxon>Bacilli</taxon>
        <taxon>Bacillales</taxon>
        <taxon>Paenibacillaceae</taxon>
        <taxon>Paenibacillus</taxon>
    </lineage>
</organism>
<evidence type="ECO:0000313" key="1">
    <source>
        <dbReference type="EMBL" id="GGF73721.1"/>
    </source>
</evidence>
<sequence length="51" mass="5542">MTGGADGKGLLYFGPCLPLEDSTSQQHLIFVLFYKYFADKELGCTTGGTFC</sequence>
<comment type="caution">
    <text evidence="1">The sequence shown here is derived from an EMBL/GenBank/DDBJ whole genome shotgun (WGS) entry which is preliminary data.</text>
</comment>
<protein>
    <submittedName>
        <fullName evidence="1">Uncharacterized protein</fullName>
    </submittedName>
</protein>
<dbReference type="EMBL" id="BMKR01000006">
    <property type="protein sequence ID" value="GGF73721.1"/>
    <property type="molecule type" value="Genomic_DNA"/>
</dbReference>
<gene>
    <name evidence="1" type="ORF">GCM10010912_18670</name>
</gene>
<dbReference type="Proteomes" id="UP000637643">
    <property type="component" value="Unassembled WGS sequence"/>
</dbReference>
<evidence type="ECO:0000313" key="2">
    <source>
        <dbReference type="Proteomes" id="UP000637643"/>
    </source>
</evidence>